<name>A0A0X8F9S5_9LACT</name>
<proteinExistence type="predicted"/>
<dbReference type="InterPro" id="IPR029063">
    <property type="entry name" value="SAM-dependent_MTases_sf"/>
</dbReference>
<evidence type="ECO:0000313" key="2">
    <source>
        <dbReference type="EMBL" id="AMB93410.1"/>
    </source>
</evidence>
<dbReference type="GeneID" id="92902613"/>
<feature type="domain" description="DNA methylase adenine-specific" evidence="1">
    <location>
        <begin position="124"/>
        <end position="325"/>
    </location>
</feature>
<dbReference type="InterPro" id="IPR003356">
    <property type="entry name" value="DNA_methylase_A-5"/>
</dbReference>
<dbReference type="InterPro" id="IPR052933">
    <property type="entry name" value="DNA_Protect_Modify"/>
</dbReference>
<organism evidence="2 3">
    <name type="scientific">Aerococcus sanguinicola</name>
    <dbReference type="NCBI Taxonomy" id="119206"/>
    <lineage>
        <taxon>Bacteria</taxon>
        <taxon>Bacillati</taxon>
        <taxon>Bacillota</taxon>
        <taxon>Bacilli</taxon>
        <taxon>Lactobacillales</taxon>
        <taxon>Aerococcaceae</taxon>
        <taxon>Aerococcus</taxon>
    </lineage>
</organism>
<evidence type="ECO:0000313" key="3">
    <source>
        <dbReference type="Proteomes" id="UP000069912"/>
    </source>
</evidence>
<dbReference type="KEGG" id="asan:AWM72_00815"/>
<accession>A0A0X8F9S5</accession>
<evidence type="ECO:0000259" key="1">
    <source>
        <dbReference type="Pfam" id="PF02384"/>
    </source>
</evidence>
<protein>
    <recommendedName>
        <fullName evidence="1">DNA methylase adenine-specific domain-containing protein</fullName>
    </recommendedName>
</protein>
<gene>
    <name evidence="2" type="ORF">AWM72_00815</name>
</gene>
<dbReference type="RefSeq" id="WP_067971781.1">
    <property type="nucleotide sequence ID" value="NZ_CAJHKM010000003.1"/>
</dbReference>
<dbReference type="AlphaFoldDB" id="A0A0X8F9S5"/>
<dbReference type="GO" id="GO:0003677">
    <property type="term" value="F:DNA binding"/>
    <property type="evidence" value="ECO:0007669"/>
    <property type="project" value="InterPro"/>
</dbReference>
<dbReference type="SUPFAM" id="SSF53335">
    <property type="entry name" value="S-adenosyl-L-methionine-dependent methyltransferases"/>
    <property type="match status" value="1"/>
</dbReference>
<dbReference type="GO" id="GO:0008170">
    <property type="term" value="F:N-methyltransferase activity"/>
    <property type="evidence" value="ECO:0007669"/>
    <property type="project" value="InterPro"/>
</dbReference>
<dbReference type="PANTHER" id="PTHR41313">
    <property type="entry name" value="ADENINE-SPECIFIC METHYLTRANSFERASE"/>
    <property type="match status" value="1"/>
</dbReference>
<dbReference type="Pfam" id="PF02384">
    <property type="entry name" value="N6_Mtase"/>
    <property type="match status" value="1"/>
</dbReference>
<dbReference type="PANTHER" id="PTHR41313:SF1">
    <property type="entry name" value="DNA METHYLASE ADENINE-SPECIFIC DOMAIN-CONTAINING PROTEIN"/>
    <property type="match status" value="1"/>
</dbReference>
<reference evidence="2 3" key="1">
    <citation type="journal article" date="2016" name="Genome Announc.">
        <title>Complete Genome Sequences of Aerococcus christensenii CCUG 28831T, Aerococcus sanguinicola CCUG 43001T, Aerococcus urinae CCUG 36881T, Aerococcus urinaeequi CCUG 28094T, Aerococcus urinaehominis CCUG 42038 BT, and Aerococcus viridans CCUG 4311T.</title>
        <authorList>
            <person name="Carkaci D."/>
            <person name="Dargis R."/>
            <person name="Nielsen X.C."/>
            <person name="Skovgaard O."/>
            <person name="Fuursted K."/>
            <person name="Christensen J.J."/>
        </authorList>
    </citation>
    <scope>NUCLEOTIDE SEQUENCE [LARGE SCALE GENOMIC DNA]</scope>
    <source>
        <strain evidence="2 3">CCUG43001</strain>
    </source>
</reference>
<keyword evidence="3" id="KW-1185">Reference proteome</keyword>
<dbReference type="Proteomes" id="UP000069912">
    <property type="component" value="Chromosome"/>
</dbReference>
<sequence>MSTEHIQAAYDKLNQANQIMMEALDFSYTEAWHENLQNIANGVLQVIDGQPDPETAQRIQTLYDQVDWDKFSERERLQVLQLIFLEAERQDQLQANHQMTPAGIAMLLTYFASRLLQTRGQSKETPLKVFDPTVGTGNLLLMVQRGLEEGGYQVASVGYDNDDLLLAIADQSFKFLDRQAKLYYGDVLQNLLLEPVDLVVADLPVGYYPLDEQAKAFKANTMDQGTPHAYAHYLMIEQSLKYMQEGAWGIFLVPTQILQEDYSAQLVQAITQTGYFQAFLNLPAELFRQAKARKSVLMVQKQGAAAKQAENVLIGDIPDLKDQENMEKFIDSFSKWTQDVL</sequence>
<dbReference type="Gene3D" id="3.40.50.150">
    <property type="entry name" value="Vaccinia Virus protein VP39"/>
    <property type="match status" value="1"/>
</dbReference>
<dbReference type="EMBL" id="CP014160">
    <property type="protein sequence ID" value="AMB93410.1"/>
    <property type="molecule type" value="Genomic_DNA"/>
</dbReference>
<reference evidence="3" key="2">
    <citation type="submission" date="2016-01" db="EMBL/GenBank/DDBJ databases">
        <title>Six Aerococcus type strain genome sequencing and assembly using PacBio and Illumina Hiseq.</title>
        <authorList>
            <person name="Carkaci D."/>
            <person name="Dargis R."/>
            <person name="Nielsen X.C."/>
            <person name="Skovgaard O."/>
            <person name="Fuursted K."/>
            <person name="Christensen J.J."/>
        </authorList>
    </citation>
    <scope>NUCLEOTIDE SEQUENCE [LARGE SCALE GENOMIC DNA]</scope>
    <source>
        <strain evidence="3">CCUG43001</strain>
    </source>
</reference>
<dbReference type="Gene3D" id="1.10.150.470">
    <property type="match status" value="1"/>
</dbReference>